<evidence type="ECO:0000313" key="1">
    <source>
        <dbReference type="EMBL" id="STX51724.1"/>
    </source>
</evidence>
<accession>A0A378JKL5</accession>
<dbReference type="PIRSF" id="PIRSF006487">
    <property type="entry name" value="GcvT"/>
    <property type="match status" value="1"/>
</dbReference>
<dbReference type="InterPro" id="IPR045179">
    <property type="entry name" value="YgfZ/GcvT"/>
</dbReference>
<dbReference type="AlphaFoldDB" id="A0A378JKL5"/>
<dbReference type="Gene3D" id="3.30.70.1630">
    <property type="match status" value="1"/>
</dbReference>
<reference evidence="1 2" key="1">
    <citation type="submission" date="2018-06" db="EMBL/GenBank/DDBJ databases">
        <authorList>
            <consortium name="Pathogen Informatics"/>
            <person name="Doyle S."/>
        </authorList>
    </citation>
    <scope>NUCLEOTIDE SEQUENCE [LARGE SCALE GENOMIC DNA]</scope>
    <source>
        <strain evidence="1 2">NCTC13316</strain>
    </source>
</reference>
<dbReference type="PANTHER" id="PTHR22602">
    <property type="entry name" value="TRANSFERASE CAF17, MITOCHONDRIAL-RELATED"/>
    <property type="match status" value="1"/>
</dbReference>
<sequence>MNQESYVINTRVYNTFQNINQELILNSNKNYLFDLSYLAILSIEGNQAESFLQGQLTCDVRDINHTTMRQGALCNLKGRIQALLDIVKSTTYQLILPTDLIADTQTSLSKVAMLSRVQLSIKNNYKVYGFYLGNKHDKLLPKTHLPTEKYGLSINENGYCYCIDGSHFIIISSIANQDALTAPFISNQQFCGSLAWHYLRIKQAKVEIYPNTRGLFLPHRLELHNQGYINFNKGCYKGQEIIARTHYRAKLKHHLAVFTIKIEQPFNAGDKLFDESAQREVGEVIDYCPLSTDGEFLIAASILHDHPNKVIIAGQQQPITLEKR</sequence>
<protein>
    <submittedName>
        <fullName evidence="1">Glycine cleavage T protein</fullName>
    </submittedName>
</protein>
<evidence type="ECO:0000313" key="2">
    <source>
        <dbReference type="Proteomes" id="UP000254794"/>
    </source>
</evidence>
<name>A0A378JKL5_9GAMM</name>
<dbReference type="Proteomes" id="UP000254794">
    <property type="component" value="Unassembled WGS sequence"/>
</dbReference>
<keyword evidence="2" id="KW-1185">Reference proteome</keyword>
<dbReference type="Gene3D" id="3.30.70.1400">
    <property type="entry name" value="Aminomethyltransferase beta-barrel domains"/>
    <property type="match status" value="1"/>
</dbReference>
<organism evidence="1 2">
    <name type="scientific">Legionella busanensis</name>
    <dbReference type="NCBI Taxonomy" id="190655"/>
    <lineage>
        <taxon>Bacteria</taxon>
        <taxon>Pseudomonadati</taxon>
        <taxon>Pseudomonadota</taxon>
        <taxon>Gammaproteobacteria</taxon>
        <taxon>Legionellales</taxon>
        <taxon>Legionellaceae</taxon>
        <taxon>Legionella</taxon>
    </lineage>
</organism>
<dbReference type="OrthoDB" id="9796287at2"/>
<dbReference type="RefSeq" id="WP_115331340.1">
    <property type="nucleotide sequence ID" value="NZ_CAAAHP010000002.1"/>
</dbReference>
<dbReference type="GO" id="GO:0016226">
    <property type="term" value="P:iron-sulfur cluster assembly"/>
    <property type="evidence" value="ECO:0007669"/>
    <property type="project" value="TreeGrafter"/>
</dbReference>
<dbReference type="Gene3D" id="2.40.30.160">
    <property type="match status" value="1"/>
</dbReference>
<dbReference type="EMBL" id="UGOD01000001">
    <property type="protein sequence ID" value="STX51724.1"/>
    <property type="molecule type" value="Genomic_DNA"/>
</dbReference>
<dbReference type="NCBIfam" id="TIGR03317">
    <property type="entry name" value="ygfZ_signature"/>
    <property type="match status" value="1"/>
</dbReference>
<dbReference type="SUPFAM" id="SSF103025">
    <property type="entry name" value="Folate-binding domain"/>
    <property type="match status" value="1"/>
</dbReference>
<gene>
    <name evidence="1" type="primary">ygfZ</name>
    <name evidence="1" type="ORF">NCTC13316_01820</name>
</gene>
<proteinExistence type="predicted"/>
<dbReference type="InterPro" id="IPR017703">
    <property type="entry name" value="YgfZ/GCV_T_CS"/>
</dbReference>
<dbReference type="PANTHER" id="PTHR22602:SF0">
    <property type="entry name" value="TRANSFERASE CAF17, MITOCHONDRIAL-RELATED"/>
    <property type="match status" value="1"/>
</dbReference>